<organism evidence="1 2">
    <name type="scientific">Gossypium aridum</name>
    <name type="common">American cotton</name>
    <name type="synonym">Erioxylum aridum</name>
    <dbReference type="NCBI Taxonomy" id="34290"/>
    <lineage>
        <taxon>Eukaryota</taxon>
        <taxon>Viridiplantae</taxon>
        <taxon>Streptophyta</taxon>
        <taxon>Embryophyta</taxon>
        <taxon>Tracheophyta</taxon>
        <taxon>Spermatophyta</taxon>
        <taxon>Magnoliopsida</taxon>
        <taxon>eudicotyledons</taxon>
        <taxon>Gunneridae</taxon>
        <taxon>Pentapetalae</taxon>
        <taxon>rosids</taxon>
        <taxon>malvids</taxon>
        <taxon>Malvales</taxon>
        <taxon>Malvaceae</taxon>
        <taxon>Malvoideae</taxon>
        <taxon>Gossypium</taxon>
    </lineage>
</organism>
<protein>
    <submittedName>
        <fullName evidence="1">Uncharacterized protein</fullName>
    </submittedName>
</protein>
<proteinExistence type="predicted"/>
<evidence type="ECO:0000313" key="2">
    <source>
        <dbReference type="Proteomes" id="UP000593577"/>
    </source>
</evidence>
<comment type="caution">
    <text evidence="1">The sequence shown here is derived from an EMBL/GenBank/DDBJ whole genome shotgun (WGS) entry which is preliminary data.</text>
</comment>
<reference evidence="1 2" key="1">
    <citation type="journal article" date="2019" name="Genome Biol. Evol.">
        <title>Insights into the evolution of the New World diploid cottons (Gossypium, subgenus Houzingenia) based on genome sequencing.</title>
        <authorList>
            <person name="Grover C.E."/>
            <person name="Arick M.A. 2nd"/>
            <person name="Thrash A."/>
            <person name="Conover J.L."/>
            <person name="Sanders W.S."/>
            <person name="Peterson D.G."/>
            <person name="Frelichowski J.E."/>
            <person name="Scheffler J.A."/>
            <person name="Scheffler B.E."/>
            <person name="Wendel J.F."/>
        </authorList>
    </citation>
    <scope>NUCLEOTIDE SEQUENCE [LARGE SCALE GENOMIC DNA]</scope>
    <source>
        <strain evidence="1">185</strain>
        <tissue evidence="1">Leaf</tissue>
    </source>
</reference>
<dbReference type="Proteomes" id="UP000593577">
    <property type="component" value="Unassembled WGS sequence"/>
</dbReference>
<sequence length="66" mass="7786">MDSITTSQQRLSNAKLWVLPIQLELLSVERTIVSKVVLAWDFYRYPSPIYRYNQSTTDTLRYNSSQ</sequence>
<gene>
    <name evidence="1" type="ORF">Goari_011187</name>
</gene>
<dbReference type="AlphaFoldDB" id="A0A7J8WXZ5"/>
<dbReference type="EMBL" id="JABFAA010000004">
    <property type="protein sequence ID" value="MBA0679419.1"/>
    <property type="molecule type" value="Genomic_DNA"/>
</dbReference>
<evidence type="ECO:0000313" key="1">
    <source>
        <dbReference type="EMBL" id="MBA0679419.1"/>
    </source>
</evidence>
<name>A0A7J8WXZ5_GOSAI</name>
<keyword evidence="2" id="KW-1185">Reference proteome</keyword>
<accession>A0A7J8WXZ5</accession>